<evidence type="ECO:0000313" key="1">
    <source>
        <dbReference type="EMBL" id="OQM49532.1"/>
    </source>
</evidence>
<comment type="caution">
    <text evidence="1">The sequence shown here is derived from an EMBL/GenBank/DDBJ whole genome shotgun (WGS) entry which is preliminary data.</text>
</comment>
<name>A0A1V8PLA6_9BIFI</name>
<proteinExistence type="predicted"/>
<organism evidence="1 2">
    <name type="scientific">Bifidobacterium catenulatum</name>
    <dbReference type="NCBI Taxonomy" id="1686"/>
    <lineage>
        <taxon>Bacteria</taxon>
        <taxon>Bacillati</taxon>
        <taxon>Actinomycetota</taxon>
        <taxon>Actinomycetes</taxon>
        <taxon>Bifidobacteriales</taxon>
        <taxon>Bifidobacteriaceae</taxon>
        <taxon>Bifidobacterium</taxon>
    </lineage>
</organism>
<sequence>MGWLRGLAVNEIVRCVTRPGVGLWWFFSGGPVPCGGVRRPFSRVFDTPVDALSSKGSRVVREGSGCVDRQVRVSLLLAAQHGGLAPGDWGGLLVWWWFENSRAYLYYFFIVNDCQSIVRFSRVGEWPGGL</sequence>
<gene>
    <name evidence="1" type="ORF">B5782_1665</name>
</gene>
<reference evidence="1 2" key="1">
    <citation type="submission" date="2017-03" db="EMBL/GenBank/DDBJ databases">
        <title>Maternal inheritance of bifidobacteria.</title>
        <authorList>
            <person name="Lugli G.A."/>
            <person name="Duranti S."/>
            <person name="Milani C."/>
            <person name="Mancabelli L."/>
        </authorList>
    </citation>
    <scope>NUCLEOTIDE SEQUENCE [LARGE SCALE GENOMIC DNA]</scope>
    <source>
        <strain evidence="1 2">1899B</strain>
    </source>
</reference>
<dbReference type="Proteomes" id="UP000192666">
    <property type="component" value="Unassembled WGS sequence"/>
</dbReference>
<accession>A0A1V8PLA6</accession>
<evidence type="ECO:0000313" key="2">
    <source>
        <dbReference type="Proteomes" id="UP000192666"/>
    </source>
</evidence>
<dbReference type="EMBL" id="NAQA01000008">
    <property type="protein sequence ID" value="OQM49532.1"/>
    <property type="molecule type" value="Genomic_DNA"/>
</dbReference>
<dbReference type="AlphaFoldDB" id="A0A1V8PLA6"/>
<protein>
    <submittedName>
        <fullName evidence="1">Uncharacterized protein</fullName>
    </submittedName>
</protein>